<protein>
    <recommendedName>
        <fullName evidence="3">Tf2-1-like SH3-like domain-containing protein</fullName>
    </recommendedName>
</protein>
<dbReference type="PANTHER" id="PTHR46148">
    <property type="entry name" value="CHROMO DOMAIN-CONTAINING PROTEIN"/>
    <property type="match status" value="1"/>
</dbReference>
<feature type="coiled-coil region" evidence="1">
    <location>
        <begin position="2"/>
        <end position="29"/>
    </location>
</feature>
<dbReference type="InterPro" id="IPR056924">
    <property type="entry name" value="SH3_Tf2-1"/>
</dbReference>
<evidence type="ECO:0000256" key="2">
    <source>
        <dbReference type="SAM" id="MobiDB-lite"/>
    </source>
</evidence>
<dbReference type="Proteomes" id="UP000619265">
    <property type="component" value="Unassembled WGS sequence"/>
</dbReference>
<dbReference type="Gramene" id="Jr14_09080_p1">
    <property type="protein sequence ID" value="cds.Jr14_09080_p1"/>
    <property type="gene ID" value="Jr14_09080"/>
</dbReference>
<reference evidence="4" key="2">
    <citation type="submission" date="2020-03" db="EMBL/GenBank/DDBJ databases">
        <title>Walnut 2.0.</title>
        <authorList>
            <person name="Marrano A."/>
            <person name="Britton M."/>
            <person name="Zimin A.V."/>
            <person name="Zaini P.A."/>
            <person name="Workman R."/>
            <person name="Puiu D."/>
            <person name="Bianco L."/>
            <person name="Allen B.J."/>
            <person name="Troggio M."/>
            <person name="Leslie C.A."/>
            <person name="Timp W."/>
            <person name="Dendekar A."/>
            <person name="Salzberg S.L."/>
            <person name="Neale D.B."/>
        </authorList>
    </citation>
    <scope>NUCLEOTIDE SEQUENCE</scope>
    <source>
        <tissue evidence="4">Leaves</tissue>
    </source>
</reference>
<feature type="region of interest" description="Disordered" evidence="2">
    <location>
        <begin position="106"/>
        <end position="126"/>
    </location>
</feature>
<comment type="caution">
    <text evidence="4">The sequence shown here is derived from an EMBL/GenBank/DDBJ whole genome shotgun (WGS) entry which is preliminary data.</text>
</comment>
<dbReference type="AlphaFoldDB" id="A0A833X7U8"/>
<keyword evidence="1" id="KW-0175">Coiled coil</keyword>
<evidence type="ECO:0000313" key="4">
    <source>
        <dbReference type="EMBL" id="KAF5446725.1"/>
    </source>
</evidence>
<accession>A0A833X7U8</accession>
<reference evidence="4" key="1">
    <citation type="submission" date="2015-10" db="EMBL/GenBank/DDBJ databases">
        <authorList>
            <person name="Martinez-Garcia P.J."/>
            <person name="Crepeau M.W."/>
            <person name="Puiu D."/>
            <person name="Gonzalez-Ibeas D."/>
            <person name="Whalen J."/>
            <person name="Stevens K."/>
            <person name="Paul R."/>
            <person name="Butterfield T."/>
            <person name="Britton M."/>
            <person name="Reagan R."/>
            <person name="Chakraborty S."/>
            <person name="Walawage S.L."/>
            <person name="Vasquez-Gross H.A."/>
            <person name="Cardeno C."/>
            <person name="Famula R."/>
            <person name="Pratt K."/>
            <person name="Kuruganti S."/>
            <person name="Aradhya M.K."/>
            <person name="Leslie C.A."/>
            <person name="Dandekar A.M."/>
            <person name="Salzberg S.L."/>
            <person name="Wegrzyn J.L."/>
            <person name="Langley C.H."/>
            <person name="Neale D.B."/>
        </authorList>
    </citation>
    <scope>NUCLEOTIDE SEQUENCE</scope>
    <source>
        <tissue evidence="4">Leaves</tissue>
    </source>
</reference>
<dbReference type="Pfam" id="PF24626">
    <property type="entry name" value="SH3_Tf2-1"/>
    <property type="match status" value="1"/>
</dbReference>
<sequence>MLKDREAILKILKDNLREAQEMMKKFADLNRTEREFTNGNWVYLRLKPYHQLSVAARRNQKLATCYYGPFMIEEKVGKVAYCLRLPPESKIHPIFHVSSLKKRLGSSSTLQPKLPPVNMDGSLFPEPEKTLNRRLKRENESNGILYLEASDNQPT</sequence>
<name>A0A833X7U8_JUGRE</name>
<dbReference type="PANTHER" id="PTHR46148:SF54">
    <property type="entry name" value="RETROTRANSPOSON-LIKE PROTEIN"/>
    <property type="match status" value="1"/>
</dbReference>
<gene>
    <name evidence="4" type="ORF">F2P56_032328</name>
</gene>
<evidence type="ECO:0000259" key="3">
    <source>
        <dbReference type="Pfam" id="PF24626"/>
    </source>
</evidence>
<evidence type="ECO:0000256" key="1">
    <source>
        <dbReference type="SAM" id="Coils"/>
    </source>
</evidence>
<dbReference type="EMBL" id="LIHL02000014">
    <property type="protein sequence ID" value="KAF5446725.1"/>
    <property type="molecule type" value="Genomic_DNA"/>
</dbReference>
<proteinExistence type="predicted"/>
<feature type="domain" description="Tf2-1-like SH3-like" evidence="3">
    <location>
        <begin position="39"/>
        <end position="102"/>
    </location>
</feature>
<organism evidence="4 5">
    <name type="scientific">Juglans regia</name>
    <name type="common">English walnut</name>
    <dbReference type="NCBI Taxonomy" id="51240"/>
    <lineage>
        <taxon>Eukaryota</taxon>
        <taxon>Viridiplantae</taxon>
        <taxon>Streptophyta</taxon>
        <taxon>Embryophyta</taxon>
        <taxon>Tracheophyta</taxon>
        <taxon>Spermatophyta</taxon>
        <taxon>Magnoliopsida</taxon>
        <taxon>eudicotyledons</taxon>
        <taxon>Gunneridae</taxon>
        <taxon>Pentapetalae</taxon>
        <taxon>rosids</taxon>
        <taxon>fabids</taxon>
        <taxon>Fagales</taxon>
        <taxon>Juglandaceae</taxon>
        <taxon>Juglans</taxon>
    </lineage>
</organism>
<evidence type="ECO:0000313" key="5">
    <source>
        <dbReference type="Proteomes" id="UP000619265"/>
    </source>
</evidence>